<gene>
    <name evidence="2" type="ORF">C7M84_025203</name>
</gene>
<dbReference type="Proteomes" id="UP000283509">
    <property type="component" value="Unassembled WGS sequence"/>
</dbReference>
<feature type="compositionally biased region" description="Pro residues" evidence="1">
    <location>
        <begin position="213"/>
        <end position="223"/>
    </location>
</feature>
<feature type="region of interest" description="Disordered" evidence="1">
    <location>
        <begin position="381"/>
        <end position="405"/>
    </location>
</feature>
<name>A0A423TYT2_PENVA</name>
<feature type="region of interest" description="Disordered" evidence="1">
    <location>
        <begin position="189"/>
        <end position="240"/>
    </location>
</feature>
<dbReference type="EMBL" id="QCYY01000944">
    <property type="protein sequence ID" value="ROT81623.1"/>
    <property type="molecule type" value="Genomic_DNA"/>
</dbReference>
<comment type="caution">
    <text evidence="2">The sequence shown here is derived from an EMBL/GenBank/DDBJ whole genome shotgun (WGS) entry which is preliminary data.</text>
</comment>
<reference evidence="2 3" key="2">
    <citation type="submission" date="2019-01" db="EMBL/GenBank/DDBJ databases">
        <title>The decoding of complex shrimp genome reveals the adaptation for benthos swimmer, frequently molting mechanism and breeding impact on genome.</title>
        <authorList>
            <person name="Sun Y."/>
            <person name="Gao Y."/>
            <person name="Yu Y."/>
        </authorList>
    </citation>
    <scope>NUCLEOTIDE SEQUENCE [LARGE SCALE GENOMIC DNA]</scope>
    <source>
        <tissue evidence="2">Muscle</tissue>
    </source>
</reference>
<reference evidence="2 3" key="1">
    <citation type="submission" date="2018-04" db="EMBL/GenBank/DDBJ databases">
        <authorList>
            <person name="Zhang X."/>
            <person name="Yuan J."/>
            <person name="Li F."/>
            <person name="Xiang J."/>
        </authorList>
    </citation>
    <scope>NUCLEOTIDE SEQUENCE [LARGE SCALE GENOMIC DNA]</scope>
    <source>
        <tissue evidence="2">Muscle</tissue>
    </source>
</reference>
<dbReference type="PRINTS" id="PR01217">
    <property type="entry name" value="PRICHEXTENSN"/>
</dbReference>
<organism evidence="2 3">
    <name type="scientific">Penaeus vannamei</name>
    <name type="common">Whiteleg shrimp</name>
    <name type="synonym">Litopenaeus vannamei</name>
    <dbReference type="NCBI Taxonomy" id="6689"/>
    <lineage>
        <taxon>Eukaryota</taxon>
        <taxon>Metazoa</taxon>
        <taxon>Ecdysozoa</taxon>
        <taxon>Arthropoda</taxon>
        <taxon>Crustacea</taxon>
        <taxon>Multicrustacea</taxon>
        <taxon>Malacostraca</taxon>
        <taxon>Eumalacostraca</taxon>
        <taxon>Eucarida</taxon>
        <taxon>Decapoda</taxon>
        <taxon>Dendrobranchiata</taxon>
        <taxon>Penaeoidea</taxon>
        <taxon>Penaeidae</taxon>
        <taxon>Penaeus</taxon>
    </lineage>
</organism>
<evidence type="ECO:0000256" key="1">
    <source>
        <dbReference type="SAM" id="MobiDB-lite"/>
    </source>
</evidence>
<protein>
    <submittedName>
        <fullName evidence="2">Uncharacterized protein</fullName>
    </submittedName>
</protein>
<accession>A0A423TYT2</accession>
<sequence length="449" mass="49754">MVKHPPLHFPDAALRPRRTRPACRCVTSGRSSLRRAGAPRPPLSPAAITLLALRGVPERPRHYPSALLLRLVPPPTPLPPRGPCFPASSSLTASLLPRFATSPLPPPSPLLPCLTASLLPCFLYRPPTPPSRSPRFPASLLPCFLYDPPPPSLPLPRFTTTLLPLTSPTLPRFPASLLPCFPNPPPPIPLPRFPSSPASQNRSSSAILTPPSAILPPPHPPLRVPKEPQQRRPNRMIARGRNGGVSVLELATWLPLKRRRDCPSTSSPTLTRLLGLLLLRPSLDSHKETPFRLAKERLVPEEVFVGITRWHGHTYVLEDKRVVLEVEMGPHTHHPPHPPPPTSHNTLLSILPPLFPPSLPPPLHNYTFLSQLRIYKYTPNSLPPHPTPSTPTHYTNKPSPTHKPTPLPQRFFHQFHTQHPTPPLHSLHKLILPLPPIIPNPNLLHIHAN</sequence>
<keyword evidence="3" id="KW-1185">Reference proteome</keyword>
<evidence type="ECO:0000313" key="3">
    <source>
        <dbReference type="Proteomes" id="UP000283509"/>
    </source>
</evidence>
<dbReference type="AlphaFoldDB" id="A0A423TYT2"/>
<proteinExistence type="predicted"/>
<feature type="compositionally biased region" description="Low complexity" evidence="1">
    <location>
        <begin position="195"/>
        <end position="212"/>
    </location>
</feature>
<evidence type="ECO:0000313" key="2">
    <source>
        <dbReference type="EMBL" id="ROT81623.1"/>
    </source>
</evidence>